<dbReference type="Proteomes" id="UP000649345">
    <property type="component" value="Unassembled WGS sequence"/>
</dbReference>
<evidence type="ECO:0000313" key="5">
    <source>
        <dbReference type="EMBL" id="MBC5660994.1"/>
    </source>
</evidence>
<dbReference type="PANTHER" id="PTHR42832:SF3">
    <property type="entry name" value="L-GLUTAMINE--4-(METHYLSULFANYL)-2-OXOBUTANOATE AMINOTRANSFERASE"/>
    <property type="match status" value="1"/>
</dbReference>
<proteinExistence type="predicted"/>
<dbReference type="SUPFAM" id="SSF53383">
    <property type="entry name" value="PLP-dependent transferases"/>
    <property type="match status" value="1"/>
</dbReference>
<keyword evidence="6" id="KW-1185">Reference proteome</keyword>
<dbReference type="InterPro" id="IPR015424">
    <property type="entry name" value="PyrdxlP-dep_Trfase"/>
</dbReference>
<protein>
    <submittedName>
        <fullName evidence="5">Aminotransferase class I/II-fold pyridoxal phosphate-dependent enzyme</fullName>
    </submittedName>
</protein>
<dbReference type="InterPro" id="IPR004839">
    <property type="entry name" value="Aminotransferase_I/II_large"/>
</dbReference>
<organism evidence="5 6">
    <name type="scientific">Anaerosacchariphilus hominis</name>
    <dbReference type="NCBI Taxonomy" id="2763017"/>
    <lineage>
        <taxon>Bacteria</taxon>
        <taxon>Bacillati</taxon>
        <taxon>Bacillota</taxon>
        <taxon>Clostridia</taxon>
        <taxon>Lachnospirales</taxon>
        <taxon>Lachnospiraceae</taxon>
        <taxon>Anaerosacchariphilus</taxon>
    </lineage>
</organism>
<dbReference type="CDD" id="cd00609">
    <property type="entry name" value="AAT_like"/>
    <property type="match status" value="1"/>
</dbReference>
<keyword evidence="2 5" id="KW-0032">Aminotransferase</keyword>
<evidence type="ECO:0000259" key="4">
    <source>
        <dbReference type="Pfam" id="PF00155"/>
    </source>
</evidence>
<dbReference type="PANTHER" id="PTHR42832">
    <property type="entry name" value="AMINO ACID AMINOTRANSFERASE"/>
    <property type="match status" value="1"/>
</dbReference>
<dbReference type="Pfam" id="PF00155">
    <property type="entry name" value="Aminotran_1_2"/>
    <property type="match status" value="1"/>
</dbReference>
<dbReference type="Gene3D" id="3.90.1150.10">
    <property type="entry name" value="Aspartate Aminotransferase, domain 1"/>
    <property type="match status" value="1"/>
</dbReference>
<evidence type="ECO:0000313" key="6">
    <source>
        <dbReference type="Proteomes" id="UP000649345"/>
    </source>
</evidence>
<dbReference type="GO" id="GO:0008483">
    <property type="term" value="F:transaminase activity"/>
    <property type="evidence" value="ECO:0007669"/>
    <property type="project" value="UniProtKB-KW"/>
</dbReference>
<evidence type="ECO:0000256" key="2">
    <source>
        <dbReference type="ARBA" id="ARBA00022576"/>
    </source>
</evidence>
<dbReference type="InterPro" id="IPR015421">
    <property type="entry name" value="PyrdxlP-dep_Trfase_major"/>
</dbReference>
<dbReference type="AlphaFoldDB" id="A0A923LEB8"/>
<accession>A0A923LEB8</accession>
<name>A0A923LEB8_9FIRM</name>
<keyword evidence="3" id="KW-0808">Transferase</keyword>
<dbReference type="InterPro" id="IPR015422">
    <property type="entry name" value="PyrdxlP-dep_Trfase_small"/>
</dbReference>
<gene>
    <name evidence="5" type="ORF">H8S44_14625</name>
</gene>
<evidence type="ECO:0000256" key="3">
    <source>
        <dbReference type="ARBA" id="ARBA00022679"/>
    </source>
</evidence>
<comment type="cofactor">
    <cofactor evidence="1">
        <name>pyridoxal 5'-phosphate</name>
        <dbReference type="ChEBI" id="CHEBI:597326"/>
    </cofactor>
</comment>
<dbReference type="EMBL" id="JACOOR010000009">
    <property type="protein sequence ID" value="MBC5660994.1"/>
    <property type="molecule type" value="Genomic_DNA"/>
</dbReference>
<dbReference type="Gene3D" id="3.40.640.10">
    <property type="entry name" value="Type I PLP-dependent aspartate aminotransferase-like (Major domain)"/>
    <property type="match status" value="1"/>
</dbReference>
<sequence length="390" mass="43269">MEFKFSKRAEEIQEGIFAALAHKKNELEKEGRKVYNFSIGTPDFQPPKHVMDAMVEACKDPENYKYAITDRPELIKAMQDFYRKRFGVRLEADEIMTLYGSQEGMAHVAVALCDPGDIMLAPNPGYPVFSLGPQLTGAKIETYPLYEKNNFLPKFEDIPEETARAAKFMIVSYPSNPVCSVADDAFYGELIAFAKKYDVIILHDNAYSDIIYDGREGKSFLSYPGAKEVGIEFYSLSKSYNMTGMRMSFAVGNKAIIKEFSKVRSQIDYGIFLPIQKAAVAALTGPQDAVKEQCAEYERRNHALCGGLRSIGWQVPDSQGTMFVWAPLPVGYTDSVAFTMELMEKTGMIVTPGSAFGSLGEGYVRMALVHPVPEIEEAVAAVRDSGMLAG</sequence>
<reference evidence="5" key="1">
    <citation type="submission" date="2020-08" db="EMBL/GenBank/DDBJ databases">
        <title>Genome public.</title>
        <authorList>
            <person name="Liu C."/>
            <person name="Sun Q."/>
        </authorList>
    </citation>
    <scope>NUCLEOTIDE SEQUENCE</scope>
    <source>
        <strain evidence="5">NSJ-68</strain>
    </source>
</reference>
<comment type="caution">
    <text evidence="5">The sequence shown here is derived from an EMBL/GenBank/DDBJ whole genome shotgun (WGS) entry which is preliminary data.</text>
</comment>
<dbReference type="RefSeq" id="WP_186873931.1">
    <property type="nucleotide sequence ID" value="NZ_JACOOR010000009.1"/>
</dbReference>
<dbReference type="InterPro" id="IPR050881">
    <property type="entry name" value="LL-DAP_aminotransferase"/>
</dbReference>
<evidence type="ECO:0000256" key="1">
    <source>
        <dbReference type="ARBA" id="ARBA00001933"/>
    </source>
</evidence>
<dbReference type="GO" id="GO:0030170">
    <property type="term" value="F:pyridoxal phosphate binding"/>
    <property type="evidence" value="ECO:0007669"/>
    <property type="project" value="InterPro"/>
</dbReference>
<feature type="domain" description="Aminotransferase class I/classII large" evidence="4">
    <location>
        <begin position="33"/>
        <end position="381"/>
    </location>
</feature>